<sequence length="90" mass="10014">MKIFVRPFQRAQQLLLFSALFAQRGVTIADGDDIFPGSLVFFGLVLVVLLPRSFANLPRSFANLPRSFANLARVRRSADAHPVRFAEAVP</sequence>
<dbReference type="EMBL" id="AP027732">
    <property type="protein sequence ID" value="BDZ50086.1"/>
    <property type="molecule type" value="Genomic_DNA"/>
</dbReference>
<evidence type="ECO:0000256" key="1">
    <source>
        <dbReference type="SAM" id="Phobius"/>
    </source>
</evidence>
<name>A0ABN6Y2B1_9MICO</name>
<keyword evidence="1" id="KW-0812">Transmembrane</keyword>
<dbReference type="Proteomes" id="UP001321486">
    <property type="component" value="Chromosome"/>
</dbReference>
<evidence type="ECO:0000313" key="2">
    <source>
        <dbReference type="EMBL" id="BDZ50086.1"/>
    </source>
</evidence>
<organism evidence="2 3">
    <name type="scientific">Frondihabitans sucicola</name>
    <dbReference type="NCBI Taxonomy" id="1268041"/>
    <lineage>
        <taxon>Bacteria</taxon>
        <taxon>Bacillati</taxon>
        <taxon>Actinomycetota</taxon>
        <taxon>Actinomycetes</taxon>
        <taxon>Micrococcales</taxon>
        <taxon>Microbacteriaceae</taxon>
        <taxon>Frondihabitans</taxon>
    </lineage>
</organism>
<reference evidence="3" key="1">
    <citation type="journal article" date="2019" name="Int. J. Syst. Evol. Microbiol.">
        <title>The Global Catalogue of Microorganisms (GCM) 10K type strain sequencing project: providing services to taxonomists for standard genome sequencing and annotation.</title>
        <authorList>
            <consortium name="The Broad Institute Genomics Platform"/>
            <consortium name="The Broad Institute Genome Sequencing Center for Infectious Disease"/>
            <person name="Wu L."/>
            <person name="Ma J."/>
        </authorList>
    </citation>
    <scope>NUCLEOTIDE SEQUENCE [LARGE SCALE GENOMIC DNA]</scope>
    <source>
        <strain evidence="3">NBRC 108728</strain>
    </source>
</reference>
<feature type="transmembrane region" description="Helical" evidence="1">
    <location>
        <begin position="39"/>
        <end position="57"/>
    </location>
</feature>
<dbReference type="RefSeq" id="WP_286343202.1">
    <property type="nucleotide sequence ID" value="NZ_AP027732.1"/>
</dbReference>
<evidence type="ECO:0000313" key="3">
    <source>
        <dbReference type="Proteomes" id="UP001321486"/>
    </source>
</evidence>
<gene>
    <name evidence="2" type="ORF">GCM10025867_23270</name>
</gene>
<accession>A0ABN6Y2B1</accession>
<protein>
    <submittedName>
        <fullName evidence="2">Uncharacterized protein</fullName>
    </submittedName>
</protein>
<keyword evidence="1" id="KW-1133">Transmembrane helix</keyword>
<keyword evidence="3" id="KW-1185">Reference proteome</keyword>
<keyword evidence="1" id="KW-0472">Membrane</keyword>
<proteinExistence type="predicted"/>